<accession>A0A2M4DBF6</accession>
<sequence length="70" mass="8384">MRVTSLLHLAMLFFAVSLYIEVHNVIWVFYAPSIQIQNTKQNKFFFVRGKNFLLGCFDRCISRRRRVDID</sequence>
<evidence type="ECO:0000256" key="1">
    <source>
        <dbReference type="SAM" id="Phobius"/>
    </source>
</evidence>
<dbReference type="EMBL" id="GGFL01010709">
    <property type="protein sequence ID" value="MBW74887.1"/>
    <property type="molecule type" value="Transcribed_RNA"/>
</dbReference>
<proteinExistence type="predicted"/>
<organism evidence="2">
    <name type="scientific">Anopheles darlingi</name>
    <name type="common">Mosquito</name>
    <dbReference type="NCBI Taxonomy" id="43151"/>
    <lineage>
        <taxon>Eukaryota</taxon>
        <taxon>Metazoa</taxon>
        <taxon>Ecdysozoa</taxon>
        <taxon>Arthropoda</taxon>
        <taxon>Hexapoda</taxon>
        <taxon>Insecta</taxon>
        <taxon>Pterygota</taxon>
        <taxon>Neoptera</taxon>
        <taxon>Endopterygota</taxon>
        <taxon>Diptera</taxon>
        <taxon>Nematocera</taxon>
        <taxon>Culicoidea</taxon>
        <taxon>Culicidae</taxon>
        <taxon>Anophelinae</taxon>
        <taxon>Anopheles</taxon>
    </lineage>
</organism>
<reference evidence="2" key="1">
    <citation type="submission" date="2018-01" db="EMBL/GenBank/DDBJ databases">
        <title>An insight into the sialome of Amazonian anophelines.</title>
        <authorList>
            <person name="Ribeiro J.M."/>
            <person name="Scarpassa V."/>
            <person name="Calvo E."/>
        </authorList>
    </citation>
    <scope>NUCLEOTIDE SEQUENCE</scope>
</reference>
<protein>
    <submittedName>
        <fullName evidence="2">Putative secreted protein</fullName>
    </submittedName>
</protein>
<keyword evidence="1" id="KW-0472">Membrane</keyword>
<feature type="transmembrane region" description="Helical" evidence="1">
    <location>
        <begin position="6"/>
        <end position="30"/>
    </location>
</feature>
<name>A0A2M4DBF6_ANODA</name>
<evidence type="ECO:0000313" key="2">
    <source>
        <dbReference type="EMBL" id="MBW74887.1"/>
    </source>
</evidence>
<dbReference type="AlphaFoldDB" id="A0A2M4DBF6"/>
<keyword evidence="1" id="KW-0812">Transmembrane</keyword>
<keyword evidence="1" id="KW-1133">Transmembrane helix</keyword>